<proteinExistence type="predicted"/>
<evidence type="ECO:0000313" key="3">
    <source>
        <dbReference type="Proteomes" id="UP001230504"/>
    </source>
</evidence>
<dbReference type="RefSeq" id="XP_060418100.1">
    <property type="nucleotide sequence ID" value="XM_060556922.1"/>
</dbReference>
<feature type="signal peptide" evidence="1">
    <location>
        <begin position="1"/>
        <end position="20"/>
    </location>
</feature>
<keyword evidence="3" id="KW-1185">Reference proteome</keyword>
<dbReference type="AlphaFoldDB" id="A0AAD8Q7S9"/>
<feature type="chain" id="PRO_5042173431" description="Secreted protein" evidence="1">
    <location>
        <begin position="21"/>
        <end position="81"/>
    </location>
</feature>
<evidence type="ECO:0000313" key="2">
    <source>
        <dbReference type="EMBL" id="KAK1597310.1"/>
    </source>
</evidence>
<gene>
    <name evidence="2" type="ORF">LY79DRAFT_541247</name>
</gene>
<sequence length="81" mass="9019">MEHRHLRCVPWLALAVVSLPEVYHPGLSPTAERPLALPIGTDLPTQRNIVVDLYLLYSEGELQVLACVLHLCSICHVHGGW</sequence>
<comment type="caution">
    <text evidence="2">The sequence shown here is derived from an EMBL/GenBank/DDBJ whole genome shotgun (WGS) entry which is preliminary data.</text>
</comment>
<name>A0AAD8Q7S9_9PEZI</name>
<reference evidence="2" key="1">
    <citation type="submission" date="2021-06" db="EMBL/GenBank/DDBJ databases">
        <title>Comparative genomics, transcriptomics and evolutionary studies reveal genomic signatures of adaptation to plant cell wall in hemibiotrophic fungi.</title>
        <authorList>
            <consortium name="DOE Joint Genome Institute"/>
            <person name="Baroncelli R."/>
            <person name="Diaz J.F."/>
            <person name="Benocci T."/>
            <person name="Peng M."/>
            <person name="Battaglia E."/>
            <person name="Haridas S."/>
            <person name="Andreopoulos W."/>
            <person name="Labutti K."/>
            <person name="Pangilinan J."/>
            <person name="Floch G.L."/>
            <person name="Makela M.R."/>
            <person name="Henrissat B."/>
            <person name="Grigoriev I.V."/>
            <person name="Crouch J.A."/>
            <person name="De Vries R.P."/>
            <person name="Sukno S.A."/>
            <person name="Thon M.R."/>
        </authorList>
    </citation>
    <scope>NUCLEOTIDE SEQUENCE</scope>
    <source>
        <strain evidence="2">CBS 125086</strain>
    </source>
</reference>
<keyword evidence="1" id="KW-0732">Signal</keyword>
<accession>A0AAD8Q7S9</accession>
<dbReference type="EMBL" id="JAHLJV010000008">
    <property type="protein sequence ID" value="KAK1597310.1"/>
    <property type="molecule type" value="Genomic_DNA"/>
</dbReference>
<dbReference type="GeneID" id="85441162"/>
<evidence type="ECO:0000256" key="1">
    <source>
        <dbReference type="SAM" id="SignalP"/>
    </source>
</evidence>
<evidence type="ECO:0008006" key="4">
    <source>
        <dbReference type="Google" id="ProtNLM"/>
    </source>
</evidence>
<protein>
    <recommendedName>
        <fullName evidence="4">Secreted protein</fullName>
    </recommendedName>
</protein>
<dbReference type="Proteomes" id="UP001230504">
    <property type="component" value="Unassembled WGS sequence"/>
</dbReference>
<organism evidence="2 3">
    <name type="scientific">Colletotrichum navitas</name>
    <dbReference type="NCBI Taxonomy" id="681940"/>
    <lineage>
        <taxon>Eukaryota</taxon>
        <taxon>Fungi</taxon>
        <taxon>Dikarya</taxon>
        <taxon>Ascomycota</taxon>
        <taxon>Pezizomycotina</taxon>
        <taxon>Sordariomycetes</taxon>
        <taxon>Hypocreomycetidae</taxon>
        <taxon>Glomerellales</taxon>
        <taxon>Glomerellaceae</taxon>
        <taxon>Colletotrichum</taxon>
        <taxon>Colletotrichum graminicola species complex</taxon>
    </lineage>
</organism>